<gene>
    <name evidence="1" type="ORF">dnm_079110</name>
</gene>
<evidence type="ECO:0000313" key="1">
    <source>
        <dbReference type="EMBL" id="QTA91837.1"/>
    </source>
</evidence>
<dbReference type="AlphaFoldDB" id="A0A975BUZ9"/>
<keyword evidence="2" id="KW-1185">Reference proteome</keyword>
<evidence type="ECO:0000313" key="2">
    <source>
        <dbReference type="Proteomes" id="UP000663722"/>
    </source>
</evidence>
<reference evidence="1" key="1">
    <citation type="journal article" date="2021" name="Microb. Physiol.">
        <title>Proteogenomic Insights into the Physiology of Marine, Sulfate-Reducing, Filamentous Desulfonema limicola and Desulfonema magnum.</title>
        <authorList>
            <person name="Schnaars V."/>
            <person name="Wohlbrand L."/>
            <person name="Scheve S."/>
            <person name="Hinrichs C."/>
            <person name="Reinhardt R."/>
            <person name="Rabus R."/>
        </authorList>
    </citation>
    <scope>NUCLEOTIDE SEQUENCE</scope>
    <source>
        <strain evidence="1">4be13</strain>
    </source>
</reference>
<dbReference type="EMBL" id="CP061800">
    <property type="protein sequence ID" value="QTA91837.1"/>
    <property type="molecule type" value="Genomic_DNA"/>
</dbReference>
<protein>
    <submittedName>
        <fullName evidence="1">Uncharacterized protein</fullName>
    </submittedName>
</protein>
<name>A0A975BUZ9_9BACT</name>
<proteinExistence type="predicted"/>
<organism evidence="1 2">
    <name type="scientific">Desulfonema magnum</name>
    <dbReference type="NCBI Taxonomy" id="45655"/>
    <lineage>
        <taxon>Bacteria</taxon>
        <taxon>Pseudomonadati</taxon>
        <taxon>Thermodesulfobacteriota</taxon>
        <taxon>Desulfobacteria</taxon>
        <taxon>Desulfobacterales</taxon>
        <taxon>Desulfococcaceae</taxon>
        <taxon>Desulfonema</taxon>
    </lineage>
</organism>
<dbReference type="KEGG" id="dmm:dnm_079110"/>
<dbReference type="Proteomes" id="UP000663722">
    <property type="component" value="Chromosome"/>
</dbReference>
<accession>A0A975BUZ9</accession>
<sequence length="68" mass="7274">MRPIGTLEKNGIFSSVPTGRNIGGLTGPGNELPGCFQESLRDGIFENCQLVCILAIFVLDSLKAACKY</sequence>